<evidence type="ECO:0000313" key="2">
    <source>
        <dbReference type="EMBL" id="KXT16056.1"/>
    </source>
</evidence>
<dbReference type="PANTHER" id="PTHR35205">
    <property type="entry name" value="NB-ARC AND TPR DOMAIN PROTEIN"/>
    <property type="match status" value="1"/>
</dbReference>
<dbReference type="SUPFAM" id="SSF52540">
    <property type="entry name" value="P-loop containing nucleoside triphosphate hydrolases"/>
    <property type="match status" value="1"/>
</dbReference>
<sequence length="451" mass="51803">MEFISDLSRAPPEPEEIAFERTSPRLARQGREHLDFPDDVAARRQHRDPRPKNSYLIASEPDYFHDSRAEQPQSAAMGRLTVDARPFSLEGQPRSRHYIQRDAETAELKAYFIQQGQSMPRQRTFVLHGMGGKGKSTLCKEFASKHRKSFSAVLWVDGSSLESLFNSLARIARRYPDIVVVGEFSTILIGSSGEAQDTRPQFDYEEAGRKLLAWLSEEENTGWLFILDNVDRSWQTANDPQAYEYRRYIPYADHGNILITTRLQFLSHEGDSMRLDKMSQNQAREVLLSYAERRLEDTDELLRELDVLPLALAHAGSYLSRNTMSVLKYLDKYHATFISLTNSQWKSTFDKSQRSIATCGIHTYIHRLICAALRYVQLFWRAGSTPWKKEEERSKISHQQCLHVNLIRNLMNASLGLASNECYPIRNAMLSPPRSSNNDHSSTPRWLSPCP</sequence>
<feature type="compositionally biased region" description="Basic and acidic residues" evidence="1">
    <location>
        <begin position="18"/>
        <end position="42"/>
    </location>
</feature>
<accession>A0A139INE5</accession>
<feature type="region of interest" description="Disordered" evidence="1">
    <location>
        <begin position="1"/>
        <end position="64"/>
    </location>
</feature>
<proteinExistence type="predicted"/>
<evidence type="ECO:0000313" key="3">
    <source>
        <dbReference type="Proteomes" id="UP000073492"/>
    </source>
</evidence>
<dbReference type="GO" id="GO:0043531">
    <property type="term" value="F:ADP binding"/>
    <property type="evidence" value="ECO:0007669"/>
    <property type="project" value="InterPro"/>
</dbReference>
<name>A0A139INE5_9PEZI</name>
<gene>
    <name evidence="2" type="ORF">AC579_7107</name>
</gene>
<protein>
    <submittedName>
        <fullName evidence="2">Uncharacterized protein</fullName>
    </submittedName>
</protein>
<dbReference type="AlphaFoldDB" id="A0A139INE5"/>
<dbReference type="STRING" id="113226.A0A139INE5"/>
<dbReference type="EMBL" id="LFZO01000045">
    <property type="protein sequence ID" value="KXT16056.1"/>
    <property type="molecule type" value="Genomic_DNA"/>
</dbReference>
<keyword evidence="3" id="KW-1185">Reference proteome</keyword>
<dbReference type="PANTHER" id="PTHR35205:SF1">
    <property type="entry name" value="ZU5 DOMAIN-CONTAINING PROTEIN"/>
    <property type="match status" value="1"/>
</dbReference>
<organism evidence="2 3">
    <name type="scientific">Pseudocercospora musae</name>
    <dbReference type="NCBI Taxonomy" id="113226"/>
    <lineage>
        <taxon>Eukaryota</taxon>
        <taxon>Fungi</taxon>
        <taxon>Dikarya</taxon>
        <taxon>Ascomycota</taxon>
        <taxon>Pezizomycotina</taxon>
        <taxon>Dothideomycetes</taxon>
        <taxon>Dothideomycetidae</taxon>
        <taxon>Mycosphaerellales</taxon>
        <taxon>Mycosphaerellaceae</taxon>
        <taxon>Pseudocercospora</taxon>
    </lineage>
</organism>
<dbReference type="Gene3D" id="3.40.50.300">
    <property type="entry name" value="P-loop containing nucleotide triphosphate hydrolases"/>
    <property type="match status" value="1"/>
</dbReference>
<dbReference type="OrthoDB" id="10255000at2759"/>
<dbReference type="InterPro" id="IPR027417">
    <property type="entry name" value="P-loop_NTPase"/>
</dbReference>
<evidence type="ECO:0000256" key="1">
    <source>
        <dbReference type="SAM" id="MobiDB-lite"/>
    </source>
</evidence>
<dbReference type="Proteomes" id="UP000073492">
    <property type="component" value="Unassembled WGS sequence"/>
</dbReference>
<reference evidence="2 3" key="1">
    <citation type="submission" date="2015-07" db="EMBL/GenBank/DDBJ databases">
        <title>Comparative genomics of the Sigatoka disease complex on banana suggests a link between parallel evolutionary changes in Pseudocercospora fijiensis and Pseudocercospora eumusae and increased virulence on the banana host.</title>
        <authorList>
            <person name="Chang T.-C."/>
            <person name="Salvucci A."/>
            <person name="Crous P.W."/>
            <person name="Stergiopoulos I."/>
        </authorList>
    </citation>
    <scope>NUCLEOTIDE SEQUENCE [LARGE SCALE GENOMIC DNA]</scope>
    <source>
        <strain evidence="2 3">CBS 116634</strain>
    </source>
</reference>
<comment type="caution">
    <text evidence="2">The sequence shown here is derived from an EMBL/GenBank/DDBJ whole genome shotgun (WGS) entry which is preliminary data.</text>
</comment>